<dbReference type="GO" id="GO:0007399">
    <property type="term" value="P:nervous system development"/>
    <property type="evidence" value="ECO:0007669"/>
    <property type="project" value="UniProtKB-ARBA"/>
</dbReference>
<dbReference type="SMART" id="SM00389">
    <property type="entry name" value="HOX"/>
    <property type="match status" value="1"/>
</dbReference>
<comment type="subcellular location">
    <subcellularLocation>
        <location evidence="5 6">Nucleus</location>
    </subcellularLocation>
</comment>
<evidence type="ECO:0000256" key="1">
    <source>
        <dbReference type="ARBA" id="ARBA00005733"/>
    </source>
</evidence>
<evidence type="ECO:0000259" key="8">
    <source>
        <dbReference type="PROSITE" id="PS50071"/>
    </source>
</evidence>
<accession>A0A5K4FB16</accession>
<feature type="region of interest" description="Disordered" evidence="7">
    <location>
        <begin position="1135"/>
        <end position="1190"/>
    </location>
</feature>
<evidence type="ECO:0000256" key="6">
    <source>
        <dbReference type="RuleBase" id="RU000682"/>
    </source>
</evidence>
<name>A0A5K4FB16_SCHMA</name>
<comment type="similarity">
    <text evidence="1">Belongs to the paired homeobox family.</text>
</comment>
<evidence type="ECO:0000256" key="3">
    <source>
        <dbReference type="ARBA" id="ARBA00023155"/>
    </source>
</evidence>
<dbReference type="PANTHER" id="PTHR46892">
    <property type="entry name" value="VISUAL SYSTEM HOMEOBOX 2"/>
    <property type="match status" value="1"/>
</dbReference>
<feature type="compositionally biased region" description="Basic residues" evidence="7">
    <location>
        <begin position="398"/>
        <end position="411"/>
    </location>
</feature>
<feature type="region of interest" description="Disordered" evidence="7">
    <location>
        <begin position="920"/>
        <end position="954"/>
    </location>
</feature>
<dbReference type="GO" id="GO:0000981">
    <property type="term" value="F:DNA-binding transcription factor activity, RNA polymerase II-specific"/>
    <property type="evidence" value="ECO:0007669"/>
    <property type="project" value="InterPro"/>
</dbReference>
<feature type="domain" description="Homeobox" evidence="8">
    <location>
        <begin position="583"/>
        <end position="643"/>
    </location>
</feature>
<feature type="compositionally biased region" description="Basic and acidic residues" evidence="7">
    <location>
        <begin position="175"/>
        <end position="185"/>
    </location>
</feature>
<feature type="region of interest" description="Disordered" evidence="7">
    <location>
        <begin position="1269"/>
        <end position="1290"/>
    </location>
</feature>
<feature type="compositionally biased region" description="Low complexity" evidence="7">
    <location>
        <begin position="1150"/>
        <end position="1171"/>
    </location>
</feature>
<feature type="region of interest" description="Disordered" evidence="7">
    <location>
        <begin position="169"/>
        <end position="206"/>
    </location>
</feature>
<feature type="compositionally biased region" description="Polar residues" evidence="7">
    <location>
        <begin position="934"/>
        <end position="954"/>
    </location>
</feature>
<evidence type="ECO:0000256" key="4">
    <source>
        <dbReference type="ARBA" id="ARBA00023242"/>
    </source>
</evidence>
<dbReference type="SUPFAM" id="SSF46689">
    <property type="entry name" value="Homeodomain-like"/>
    <property type="match status" value="1"/>
</dbReference>
<feature type="compositionally biased region" description="Polar residues" evidence="7">
    <location>
        <begin position="1135"/>
        <end position="1149"/>
    </location>
</feature>
<dbReference type="PROSITE" id="PS50071">
    <property type="entry name" value="HOMEOBOX_2"/>
    <property type="match status" value="1"/>
</dbReference>
<dbReference type="Pfam" id="PF00046">
    <property type="entry name" value="Homeodomain"/>
    <property type="match status" value="1"/>
</dbReference>
<keyword evidence="9" id="KW-1185">Reference proteome</keyword>
<dbReference type="InterPro" id="IPR009057">
    <property type="entry name" value="Homeodomain-like_sf"/>
</dbReference>
<evidence type="ECO:0000313" key="9">
    <source>
        <dbReference type="Proteomes" id="UP000008854"/>
    </source>
</evidence>
<dbReference type="PROSITE" id="PS00027">
    <property type="entry name" value="HOMEOBOX_1"/>
    <property type="match status" value="1"/>
</dbReference>
<dbReference type="Proteomes" id="UP000008854">
    <property type="component" value="Unassembled WGS sequence"/>
</dbReference>
<dbReference type="CDD" id="cd00086">
    <property type="entry name" value="homeodomain"/>
    <property type="match status" value="1"/>
</dbReference>
<feature type="compositionally biased region" description="Polar residues" evidence="7">
    <location>
        <begin position="376"/>
        <end position="390"/>
    </location>
</feature>
<dbReference type="PANTHER" id="PTHR46892:SF3">
    <property type="entry name" value="VISUAL SYSTEM HOMEOBOX 2"/>
    <property type="match status" value="1"/>
</dbReference>
<dbReference type="InterPro" id="IPR052294">
    <property type="entry name" value="VSX_homeobox_regulators"/>
</dbReference>
<dbReference type="InterPro" id="IPR017970">
    <property type="entry name" value="Homeobox_CS"/>
</dbReference>
<dbReference type="InParanoid" id="A0A5K4FB16"/>
<dbReference type="AlphaFoldDB" id="A0A5K4FB16"/>
<feature type="compositionally biased region" description="Low complexity" evidence="7">
    <location>
        <begin position="360"/>
        <end position="375"/>
    </location>
</feature>
<keyword evidence="2 5" id="KW-0238">DNA-binding</keyword>
<keyword evidence="3 5" id="KW-0371">Homeobox</keyword>
<dbReference type="InterPro" id="IPR001356">
    <property type="entry name" value="HD"/>
</dbReference>
<feature type="DNA-binding region" description="Homeobox" evidence="5">
    <location>
        <begin position="585"/>
        <end position="644"/>
    </location>
</feature>
<sequence length="1352" mass="150136">MLNNVIAEIGNLKVKHHTFNTTENNTNLSQFCLNLPEFNSIHSISEYDENNQRPIDQGKLNRSHNDHVHTIDNGDIKPKIGTTIISTNDEIINSTENIKEGSAITNHCLPRKNKLDNQFNDYHKSIPLDSSLPHRLCYSPNTAATIICNKNNIEFNTEICYTSKYPQLHNSSPESNKHSNSDVTDKNNNNNNDRNNVEQTGNRKEFYDFERNVKQLIDYELNNHLKNEYISMDHSQHKQQSTSTLSSSCTTSLNDTFNKEHCLLSLKNNEMIHQTDDNDNINEEKSNEQHSDELYHRRNNKINNSILDSLNFSLDKIDILNHLQLSSYTAEMKPQHITSPMRPNSAYPFNNLPHSDCPPSSSSSSVSSVSSTVTTANNMRDFSSDQSPPSNKEMKSNQHGHFHQTHHHHHQTLTMDSADTGLPFDPITRQSLSAAASSFVKSLTGFNFNSSTAGLLFPNPPLSSNLTTSGLNQNGPPLPHPYASQPPLLFNGVSCLSNTMHHLRSSSLNRTGTNINPYTISHDISLSNIQSPCSPESLHSLSTDESPSSGGIKHASLTGTTGHYSAMTTAITTTTTASSCPTPARRRHRTTFTQDQLQELESAFQKSHYPDIYCREELARMTKLNEARIQVWFQNRRAKYRKQEKQLVKQQQQQHQQHEHRHIQHLQYNQPFHSLRNTYQSSGQGSHLHSYTHSSIYNGNSMTMAPNGVVNSHSLFDSNSGNNNNDINDVNNGSTSISVDSGFPYSSCMSLPTNLIGTSALGIQPGLTNTNALMSYYGSNFPYMPKKVFSPTFNSGYPSYTSLSPHTNSVNNNNPGARRGNIFPLATSPISNSLELTSTSLSINNELSIQNDSHSTQLPQPQQQPSMQQSIITTPHFPNNPVSFLPDLSSGPLMQRAAAAAAAVAVAGICQAHTTISLSNTPQHLPQRAENVSDEQSNYSTQQSNNYRGNFSPTPSYRHFKSQSICEQLKQTISSIEPNINISSNDLFINEIENQKSLQLSHGHQHNHQLNQNVTADEACEFQKQKNPDQAQLNTLFPYSKNNFNNSNAQFFIPSFSSEYTSSLNSSLITSTSTVASNTDTNVHATLSSISASVKDIIPEETTTNIISLSKIAKLRNLSKINNIYHSHYLENTDTSANNSTLTIPSQEGSSNSTALPSSSLSMSSSSPSSNRLPGRNFPQSHFMRNRSHITDNSNVSNMYVSSVDSSYINTTNDTSSSTEQLEYEAVNTNGNANESNNAPLDSEHNNSRVYHDQISGFIQLNETDSSSNIPRFLPNMETEDSSVADETQSSLTSVPISTINTAFTNIYSHLENSGGSTSSEWCRTTRDGFQNLHSNQHSNGSTINSALRYRM</sequence>
<evidence type="ECO:0000313" key="10">
    <source>
        <dbReference type="WBParaSite" id="Smp_333790.1"/>
    </source>
</evidence>
<reference evidence="9" key="1">
    <citation type="journal article" date="2012" name="PLoS Negl. Trop. Dis.">
        <title>A systematically improved high quality genome and transcriptome of the human blood fluke Schistosoma mansoni.</title>
        <authorList>
            <person name="Protasio A.V."/>
            <person name="Tsai I.J."/>
            <person name="Babbage A."/>
            <person name="Nichol S."/>
            <person name="Hunt M."/>
            <person name="Aslett M.A."/>
            <person name="De Silva N."/>
            <person name="Velarde G.S."/>
            <person name="Anderson T.J."/>
            <person name="Clark R.C."/>
            <person name="Davidson C."/>
            <person name="Dillon G.P."/>
            <person name="Holroyd N.E."/>
            <person name="LoVerde P.T."/>
            <person name="Lloyd C."/>
            <person name="McQuillan J."/>
            <person name="Oliveira G."/>
            <person name="Otto T.D."/>
            <person name="Parker-Manuel S.J."/>
            <person name="Quail M.A."/>
            <person name="Wilson R.A."/>
            <person name="Zerlotini A."/>
            <person name="Dunne D.W."/>
            <person name="Berriman M."/>
        </authorList>
    </citation>
    <scope>NUCLEOTIDE SEQUENCE [LARGE SCALE GENOMIC DNA]</scope>
    <source>
        <strain evidence="9">Puerto Rican</strain>
    </source>
</reference>
<reference evidence="10" key="2">
    <citation type="submission" date="2019-11" db="UniProtKB">
        <authorList>
            <consortium name="WormBaseParasite"/>
        </authorList>
    </citation>
    <scope>IDENTIFICATION</scope>
    <source>
        <strain evidence="10">Puerto Rican</strain>
    </source>
</reference>
<dbReference type="Gene3D" id="1.10.10.60">
    <property type="entry name" value="Homeodomain-like"/>
    <property type="match status" value="1"/>
</dbReference>
<evidence type="ECO:0000256" key="2">
    <source>
        <dbReference type="ARBA" id="ARBA00023125"/>
    </source>
</evidence>
<dbReference type="STRING" id="6183.A0A5K4FB16"/>
<dbReference type="GO" id="GO:0005634">
    <property type="term" value="C:nucleus"/>
    <property type="evidence" value="ECO:0007669"/>
    <property type="project" value="UniProtKB-SubCell"/>
</dbReference>
<evidence type="ECO:0000256" key="5">
    <source>
        <dbReference type="PROSITE-ProRule" id="PRU00108"/>
    </source>
</evidence>
<keyword evidence="4 5" id="KW-0539">Nucleus</keyword>
<dbReference type="GO" id="GO:1990837">
    <property type="term" value="F:sequence-specific double-stranded DNA binding"/>
    <property type="evidence" value="ECO:0007669"/>
    <property type="project" value="TreeGrafter"/>
</dbReference>
<organism evidence="9 10">
    <name type="scientific">Schistosoma mansoni</name>
    <name type="common">Blood fluke</name>
    <dbReference type="NCBI Taxonomy" id="6183"/>
    <lineage>
        <taxon>Eukaryota</taxon>
        <taxon>Metazoa</taxon>
        <taxon>Spiralia</taxon>
        <taxon>Lophotrochozoa</taxon>
        <taxon>Platyhelminthes</taxon>
        <taxon>Trematoda</taxon>
        <taxon>Digenea</taxon>
        <taxon>Strigeidida</taxon>
        <taxon>Schistosomatoidea</taxon>
        <taxon>Schistosomatidae</taxon>
        <taxon>Schistosoma</taxon>
    </lineage>
</organism>
<dbReference type="WBParaSite" id="Smp_333790.1">
    <property type="protein sequence ID" value="Smp_333790.1"/>
    <property type="gene ID" value="Smp_333790"/>
</dbReference>
<proteinExistence type="inferred from homology"/>
<dbReference type="FunFam" id="1.10.10.60:FF:000138">
    <property type="entry name" value="Homeobox protein prophet of Pit-1"/>
    <property type="match status" value="1"/>
</dbReference>
<evidence type="ECO:0000256" key="7">
    <source>
        <dbReference type="SAM" id="MobiDB-lite"/>
    </source>
</evidence>
<protein>
    <submittedName>
        <fullName evidence="10">Homeobox domain-containing protein</fullName>
    </submittedName>
</protein>
<feature type="region of interest" description="Disordered" evidence="7">
    <location>
        <begin position="334"/>
        <end position="418"/>
    </location>
</feature>